<dbReference type="EMBL" id="CAJVPT010046388">
    <property type="protein sequence ID" value="CAG8737972.1"/>
    <property type="molecule type" value="Genomic_DNA"/>
</dbReference>
<keyword evidence="2" id="KW-1185">Reference proteome</keyword>
<accession>A0ACA9Q611</accession>
<sequence length="328" mass="36133">GPGPQTGIKTLMSVDLSDPKIQSAYTSIVRSYFPMRSGTGGIEELQRNLSEDDAYFAFVREDKGFCLINFFPAGIPGVRRAVTSLFKAANVTITVSSAQQVEISAIRAKLGLERLPLWEKAPRAANGLQPVRNNPETVSEAPTASSQYSAPATNSRIPRPGGSVLSRATEDTPPSTPAKSSPLLLKRVSGQERRDAPLPPPPSTGEDAEDYEIVNVPTPVHENPRSRARGVSVATSFSDNQSTYSDETQHNTRSRVFSEKSWARQQSQISELDYETYDTASPVPLFRTEAQEEAARSRAKWAEEEGIEYSEYPRKARRGRTKSDIQRE</sequence>
<feature type="non-terminal residue" evidence="1">
    <location>
        <position position="1"/>
    </location>
</feature>
<protein>
    <submittedName>
        <fullName evidence="1">15224_t:CDS:1</fullName>
    </submittedName>
</protein>
<evidence type="ECO:0000313" key="1">
    <source>
        <dbReference type="EMBL" id="CAG8737972.1"/>
    </source>
</evidence>
<gene>
    <name evidence="1" type="ORF">ACOLOM_LOCUS12007</name>
</gene>
<proteinExistence type="predicted"/>
<evidence type="ECO:0000313" key="2">
    <source>
        <dbReference type="Proteomes" id="UP000789525"/>
    </source>
</evidence>
<feature type="non-terminal residue" evidence="1">
    <location>
        <position position="328"/>
    </location>
</feature>
<organism evidence="1 2">
    <name type="scientific">Acaulospora colombiana</name>
    <dbReference type="NCBI Taxonomy" id="27376"/>
    <lineage>
        <taxon>Eukaryota</taxon>
        <taxon>Fungi</taxon>
        <taxon>Fungi incertae sedis</taxon>
        <taxon>Mucoromycota</taxon>
        <taxon>Glomeromycotina</taxon>
        <taxon>Glomeromycetes</taxon>
        <taxon>Diversisporales</taxon>
        <taxon>Acaulosporaceae</taxon>
        <taxon>Acaulospora</taxon>
    </lineage>
</organism>
<dbReference type="Proteomes" id="UP000789525">
    <property type="component" value="Unassembled WGS sequence"/>
</dbReference>
<name>A0ACA9Q611_9GLOM</name>
<comment type="caution">
    <text evidence="1">The sequence shown here is derived from an EMBL/GenBank/DDBJ whole genome shotgun (WGS) entry which is preliminary data.</text>
</comment>
<reference evidence="1" key="1">
    <citation type="submission" date="2021-06" db="EMBL/GenBank/DDBJ databases">
        <authorList>
            <person name="Kallberg Y."/>
            <person name="Tangrot J."/>
            <person name="Rosling A."/>
        </authorList>
    </citation>
    <scope>NUCLEOTIDE SEQUENCE</scope>
    <source>
        <strain evidence="1">CL356</strain>
    </source>
</reference>